<dbReference type="Proteomes" id="UP000697107">
    <property type="component" value="Unassembled WGS sequence"/>
</dbReference>
<dbReference type="Proteomes" id="UP000735874">
    <property type="component" value="Unassembled WGS sequence"/>
</dbReference>
<dbReference type="EMBL" id="RCMI01000209">
    <property type="protein sequence ID" value="KAG2925533.1"/>
    <property type="molecule type" value="Genomic_DNA"/>
</dbReference>
<sequence length="57" mass="6256">MCRASSVELRYSRRVLLRTKMAERLTPRVKSAAVWGAADGDNAGALHEYTGGCFRAV</sequence>
<evidence type="ECO:0000313" key="3">
    <source>
        <dbReference type="EMBL" id="KAG2942984.1"/>
    </source>
</evidence>
<dbReference type="AlphaFoldDB" id="A0A8T1CIL3"/>
<comment type="caution">
    <text evidence="2">The sequence shown here is derived from an EMBL/GenBank/DDBJ whole genome shotgun (WGS) entry which is preliminary data.</text>
</comment>
<evidence type="ECO:0000313" key="2">
    <source>
        <dbReference type="EMBL" id="KAG2925533.1"/>
    </source>
</evidence>
<protein>
    <submittedName>
        <fullName evidence="2">Uncharacterized protein</fullName>
    </submittedName>
</protein>
<dbReference type="EMBL" id="RCML01000143">
    <property type="protein sequence ID" value="KAG2988905.1"/>
    <property type="molecule type" value="Genomic_DNA"/>
</dbReference>
<dbReference type="EMBL" id="RCMG01000063">
    <property type="protein sequence ID" value="KAG2865204.1"/>
    <property type="molecule type" value="Genomic_DNA"/>
</dbReference>
<evidence type="ECO:0000313" key="6">
    <source>
        <dbReference type="Proteomes" id="UP000774804"/>
    </source>
</evidence>
<evidence type="ECO:0000313" key="5">
    <source>
        <dbReference type="EMBL" id="KAG3224240.1"/>
    </source>
</evidence>
<dbReference type="Proteomes" id="UP000774804">
    <property type="component" value="Unassembled WGS sequence"/>
</dbReference>
<dbReference type="EMBL" id="RCMV01000119">
    <property type="protein sequence ID" value="KAG3224240.1"/>
    <property type="molecule type" value="Genomic_DNA"/>
</dbReference>
<organism evidence="2 6">
    <name type="scientific">Phytophthora cactorum</name>
    <dbReference type="NCBI Taxonomy" id="29920"/>
    <lineage>
        <taxon>Eukaryota</taxon>
        <taxon>Sar</taxon>
        <taxon>Stramenopiles</taxon>
        <taxon>Oomycota</taxon>
        <taxon>Peronosporomycetes</taxon>
        <taxon>Peronosporales</taxon>
        <taxon>Peronosporaceae</taxon>
        <taxon>Phytophthora</taxon>
    </lineage>
</organism>
<name>A0A8T1CIL3_9STRA</name>
<evidence type="ECO:0000313" key="4">
    <source>
        <dbReference type="EMBL" id="KAG2988905.1"/>
    </source>
</evidence>
<dbReference type="Proteomes" id="UP000760860">
    <property type="component" value="Unassembled WGS sequence"/>
</dbReference>
<proteinExistence type="predicted"/>
<evidence type="ECO:0000313" key="1">
    <source>
        <dbReference type="EMBL" id="KAG2865204.1"/>
    </source>
</evidence>
<gene>
    <name evidence="1" type="ORF">PC113_g3916</name>
    <name evidence="2" type="ORF">PC115_g8218</name>
    <name evidence="3" type="ORF">PC117_g9582</name>
    <name evidence="4" type="ORF">PC118_g6446</name>
    <name evidence="5" type="ORF">PC129_g5118</name>
</gene>
<reference evidence="2" key="1">
    <citation type="submission" date="2018-10" db="EMBL/GenBank/DDBJ databases">
        <title>Effector identification in a new, highly contiguous assembly of the strawberry crown rot pathogen Phytophthora cactorum.</title>
        <authorList>
            <person name="Armitage A.D."/>
            <person name="Nellist C.F."/>
            <person name="Bates H."/>
            <person name="Vickerstaff R.J."/>
            <person name="Harrison R.J."/>
        </authorList>
    </citation>
    <scope>NUCLEOTIDE SEQUENCE</scope>
    <source>
        <strain evidence="1">15-7</strain>
        <strain evidence="2">4032</strain>
        <strain evidence="3">4040</strain>
        <strain evidence="4">P415</strain>
        <strain evidence="5">P421</strain>
    </source>
</reference>
<dbReference type="Proteomes" id="UP000736787">
    <property type="component" value="Unassembled WGS sequence"/>
</dbReference>
<dbReference type="EMBL" id="RCMK01000221">
    <property type="protein sequence ID" value="KAG2942984.1"/>
    <property type="molecule type" value="Genomic_DNA"/>
</dbReference>
<accession>A0A8T1CIL3</accession>